<dbReference type="Proteomes" id="UP001055712">
    <property type="component" value="Unassembled WGS sequence"/>
</dbReference>
<evidence type="ECO:0000256" key="1">
    <source>
        <dbReference type="SAM" id="Phobius"/>
    </source>
</evidence>
<comment type="caution">
    <text evidence="2">The sequence shown here is derived from an EMBL/GenBank/DDBJ whole genome shotgun (WGS) entry which is preliminary data.</text>
</comment>
<accession>A0A9D4TQ99</accession>
<gene>
    <name evidence="2" type="ORF">D9Q98_004792</name>
</gene>
<evidence type="ECO:0000313" key="3">
    <source>
        <dbReference type="Proteomes" id="UP001055712"/>
    </source>
</evidence>
<proteinExistence type="predicted"/>
<name>A0A9D4TQ99_CHLVU</name>
<dbReference type="OrthoDB" id="526941at2759"/>
<dbReference type="AlphaFoldDB" id="A0A9D4TQ99"/>
<keyword evidence="1" id="KW-0472">Membrane</keyword>
<organism evidence="2 3">
    <name type="scientific">Chlorella vulgaris</name>
    <name type="common">Green alga</name>
    <dbReference type="NCBI Taxonomy" id="3077"/>
    <lineage>
        <taxon>Eukaryota</taxon>
        <taxon>Viridiplantae</taxon>
        <taxon>Chlorophyta</taxon>
        <taxon>core chlorophytes</taxon>
        <taxon>Trebouxiophyceae</taxon>
        <taxon>Chlorellales</taxon>
        <taxon>Chlorellaceae</taxon>
        <taxon>Chlorella clade</taxon>
        <taxon>Chlorella</taxon>
    </lineage>
</organism>
<keyword evidence="3" id="KW-1185">Reference proteome</keyword>
<dbReference type="EMBL" id="SIDB01000006">
    <property type="protein sequence ID" value="KAI3431750.1"/>
    <property type="molecule type" value="Genomic_DNA"/>
</dbReference>
<sequence>MPAGVYTPHSSKKRGAGGRTRALFLLLITLVALTIFYPRLLTLFGGASPPANTAGTPADTVGPVLVSYSYFEKDPVQRENFDFFITLGMGLDSRFGSPQSTDFVIVVNGKVCRPCSRLYPLLQEAPPLLPTLSAVYAGEGVAVLKRAENEGMDFAAHNITLTWLAAQGKLGRYKYYLFLNSSIKGPFWPNYMPPGWQWTQAYTDLLRGDVKAVGSSLVCLPEVDAGGYGPKLESWAFAVDQDGLEALLREGVFHLRTCKLCDEGVVVKGEYGLTNSLMKYGYNVDTLMSMYRGVDWRDRRHWRCNNNVHPSRHGTYDGITMHPYETVFLKASWHVGEPFVEKYAAWALKQAAGKDTTSGIFDEPMYRYAISPDAQESHNVAACYDVLHRP</sequence>
<keyword evidence="1" id="KW-0812">Transmembrane</keyword>
<reference evidence="2" key="1">
    <citation type="journal article" date="2019" name="Plant J.">
        <title>Chlorella vulgaris genome assembly and annotation reveals the molecular basis for metabolic acclimation to high light conditions.</title>
        <authorList>
            <person name="Cecchin M."/>
            <person name="Marcolungo L."/>
            <person name="Rossato M."/>
            <person name="Girolomoni L."/>
            <person name="Cosentino E."/>
            <person name="Cuine S."/>
            <person name="Li-Beisson Y."/>
            <person name="Delledonne M."/>
            <person name="Ballottari M."/>
        </authorList>
    </citation>
    <scope>NUCLEOTIDE SEQUENCE</scope>
    <source>
        <strain evidence="2">211/11P</strain>
    </source>
</reference>
<protein>
    <submittedName>
        <fullName evidence="2">Uncharacterized protein</fullName>
    </submittedName>
</protein>
<feature type="transmembrane region" description="Helical" evidence="1">
    <location>
        <begin position="22"/>
        <end position="40"/>
    </location>
</feature>
<keyword evidence="1" id="KW-1133">Transmembrane helix</keyword>
<reference evidence="2" key="2">
    <citation type="submission" date="2020-11" db="EMBL/GenBank/DDBJ databases">
        <authorList>
            <person name="Cecchin M."/>
            <person name="Marcolungo L."/>
            <person name="Rossato M."/>
            <person name="Girolomoni L."/>
            <person name="Cosentino E."/>
            <person name="Cuine S."/>
            <person name="Li-Beisson Y."/>
            <person name="Delledonne M."/>
            <person name="Ballottari M."/>
        </authorList>
    </citation>
    <scope>NUCLEOTIDE SEQUENCE</scope>
    <source>
        <strain evidence="2">211/11P</strain>
        <tissue evidence="2">Whole cell</tissue>
    </source>
</reference>
<evidence type="ECO:0000313" key="2">
    <source>
        <dbReference type="EMBL" id="KAI3431750.1"/>
    </source>
</evidence>